<evidence type="ECO:0000256" key="8">
    <source>
        <dbReference type="SAM" id="SignalP"/>
    </source>
</evidence>
<feature type="disulfide bond" evidence="6">
    <location>
        <begin position="788"/>
        <end position="797"/>
    </location>
</feature>
<dbReference type="PROSITE" id="PS00022">
    <property type="entry name" value="EGF_1"/>
    <property type="match status" value="8"/>
</dbReference>
<feature type="region of interest" description="Disordered" evidence="7">
    <location>
        <begin position="973"/>
        <end position="1000"/>
    </location>
</feature>
<feature type="disulfide bond" evidence="6">
    <location>
        <begin position="508"/>
        <end position="517"/>
    </location>
</feature>
<proteinExistence type="predicted"/>
<feature type="domain" description="EGF-like" evidence="9">
    <location>
        <begin position="520"/>
        <end position="565"/>
    </location>
</feature>
<keyword evidence="4 6" id="KW-1015">Disulfide bond</keyword>
<dbReference type="SUPFAM" id="SSF57196">
    <property type="entry name" value="EGF/Laminin"/>
    <property type="match status" value="7"/>
</dbReference>
<evidence type="ECO:0000256" key="6">
    <source>
        <dbReference type="PROSITE-ProRule" id="PRU00076"/>
    </source>
</evidence>
<dbReference type="InterPro" id="IPR001881">
    <property type="entry name" value="EGF-like_Ca-bd_dom"/>
</dbReference>
<feature type="domain" description="EGF-like" evidence="9">
    <location>
        <begin position="710"/>
        <end position="749"/>
    </location>
</feature>
<dbReference type="AlphaFoldDB" id="A0A383VSV0"/>
<evidence type="ECO:0000313" key="10">
    <source>
        <dbReference type="EMBL" id="SZX67980.1"/>
    </source>
</evidence>
<feature type="disulfide bond" evidence="6">
    <location>
        <begin position="739"/>
        <end position="748"/>
    </location>
</feature>
<evidence type="ECO:0000256" key="7">
    <source>
        <dbReference type="SAM" id="MobiDB-lite"/>
    </source>
</evidence>
<feature type="domain" description="EGF-like" evidence="9">
    <location>
        <begin position="864"/>
        <end position="904"/>
    </location>
</feature>
<dbReference type="GO" id="GO:0005509">
    <property type="term" value="F:calcium ion binding"/>
    <property type="evidence" value="ECO:0007669"/>
    <property type="project" value="InterPro"/>
</dbReference>
<feature type="chain" id="PRO_5016565931" description="EGF-like domain-containing protein" evidence="8">
    <location>
        <begin position="26"/>
        <end position="1139"/>
    </location>
</feature>
<dbReference type="FunFam" id="2.10.25.10:FF:000054">
    <property type="entry name" value="Slit guidance ligand 2"/>
    <property type="match status" value="1"/>
</dbReference>
<feature type="domain" description="EGF-like" evidence="9">
    <location>
        <begin position="906"/>
        <end position="946"/>
    </location>
</feature>
<feature type="disulfide bond" evidence="6">
    <location>
        <begin position="647"/>
        <end position="656"/>
    </location>
</feature>
<evidence type="ECO:0000256" key="1">
    <source>
        <dbReference type="ARBA" id="ARBA00022536"/>
    </source>
</evidence>
<protein>
    <recommendedName>
        <fullName evidence="9">EGF-like domain-containing protein</fullName>
    </recommendedName>
</protein>
<keyword evidence="2 8" id="KW-0732">Signal</keyword>
<dbReference type="PROSITE" id="PS50026">
    <property type="entry name" value="EGF_3"/>
    <property type="match status" value="8"/>
</dbReference>
<dbReference type="PANTHER" id="PTHR24033">
    <property type="entry name" value="EGF-LIKE DOMAIN-CONTAINING PROTEIN"/>
    <property type="match status" value="1"/>
</dbReference>
<feature type="region of interest" description="Disordered" evidence="7">
    <location>
        <begin position="682"/>
        <end position="710"/>
    </location>
</feature>
<evidence type="ECO:0000256" key="3">
    <source>
        <dbReference type="ARBA" id="ARBA00022737"/>
    </source>
</evidence>
<feature type="compositionally biased region" description="Low complexity" evidence="7">
    <location>
        <begin position="991"/>
        <end position="1000"/>
    </location>
</feature>
<dbReference type="Gene3D" id="2.10.25.10">
    <property type="entry name" value="Laminin"/>
    <property type="match status" value="8"/>
</dbReference>
<evidence type="ECO:0000259" key="9">
    <source>
        <dbReference type="PROSITE" id="PS50026"/>
    </source>
</evidence>
<dbReference type="PANTHER" id="PTHR24033:SF151">
    <property type="entry name" value="NOTCH 2"/>
    <property type="match status" value="1"/>
</dbReference>
<dbReference type="InterPro" id="IPR000742">
    <property type="entry name" value="EGF"/>
</dbReference>
<sequence>MPAKQQPAVLLLVLLLLAFAAGGEARREVIDDAVSGQCNNRRRDGSETDVDCGGEECSRRCALRQSCRVGSDCITGTCNADSRKCGCPGGLTLAPGTLTCYSEQSTCYNSRKDGKETDIDCGGPCVAAGKRCRLFARCLQDADCQSNSCSRSNLTCACPPGQRLAPDQKRCIAVPTAELGGAFKDVTPLAGSPAPPCALSTVKCGLGEACRTAADCRSGSCEQQSQRCVCPAGFIPQQNNTGCRPVVISKNDPCWNGVRDNDETDTDCGGSTCWKCSNGFSCKQASDCSSSNCDTKSKKCSCPAGSKATPSGLCLTPEAAATGNGTCFNGKFDQGLETDVDCGLTCAKGCSFGHACKKSSDCAPVNSVCNSDQRICMCPRGQFVSPDNSACLTADQLCFNGAKDAEESDVDCGGSCSTKCKFGQFCNVPSDCETGVCVSTTTTTTSGSTSSTSSSSKTCGCPSSAPLSKDGKKCTTRCDTAPNPCRNGGTCLPNFAVANASANFNCSCPLNVVGGLCETRLSTCNVSNPCRNGGACIPMPDYTPGKGGPDFRCYCQAGYSGAMCEVAKSTCFAAASVCRNGGTCIPLPGQMPDFSCNCTKGWAGMTCTERGNQQQQQQNACQPRNPCRNGGSCQLQPGQSPGYSCSCSAGFEGQNCEVDTAAADAASNAAVDAAISEQDHIAGLTGTPSSNDTATAEPSEPLAGNIARDGPSTCDTELPCGAGECIAAPGEEPDYTCSCPPGYAGKLCQTKELNTCDMSPEICRNGGECVPVQLPPDDFETPDYTCKCAGGYSGANCDVAPPAAAATATAGNGTYGGPNSTTAAAAAVGSGAAALTAGGAGAAAVTTVTASASGGAAASAVTGSRTTCANGNPCRNGGSCMPRPGGVPDYTCTCPTTFTGPLCQDKANTCSILNPCINRGACMPLPGAAPDFRCSCSGGFAGMLCEIDCYAKQQVPDPSGKTCIEASDLVSSSSNSSSSNSGVPAGNILPTTSSSSSGTGSSLRVGATIAACGAAPGLRKCTSGEPCKSAADCEAGDCKVFSALDSTPRCSCPANSFIFLTPGSSPRCVSQSEMCSNKVRDLYEGDTDCGFYCQKLCGLGQACRGGYGCSSGHCNLQSGKCDCSPGYQTRDGVTCVPKV</sequence>
<feature type="domain" description="EGF-like" evidence="9">
    <location>
        <begin position="752"/>
        <end position="798"/>
    </location>
</feature>
<dbReference type="SMART" id="SM00181">
    <property type="entry name" value="EGF"/>
    <property type="match status" value="15"/>
</dbReference>
<feature type="signal peptide" evidence="8">
    <location>
        <begin position="1"/>
        <end position="25"/>
    </location>
</feature>
<evidence type="ECO:0000256" key="5">
    <source>
        <dbReference type="ARBA" id="ARBA00023180"/>
    </source>
</evidence>
<feature type="disulfide bond" evidence="6">
    <location>
        <begin position="555"/>
        <end position="564"/>
    </location>
</feature>
<feature type="disulfide bond" evidence="6">
    <location>
        <begin position="598"/>
        <end position="607"/>
    </location>
</feature>
<feature type="compositionally biased region" description="Polar residues" evidence="7">
    <location>
        <begin position="686"/>
        <end position="696"/>
    </location>
</feature>
<dbReference type="Proteomes" id="UP000256970">
    <property type="component" value="Unassembled WGS sequence"/>
</dbReference>
<reference evidence="10 11" key="1">
    <citation type="submission" date="2016-10" db="EMBL/GenBank/DDBJ databases">
        <authorList>
            <person name="Cai Z."/>
        </authorList>
    </citation>
    <scope>NUCLEOTIDE SEQUENCE [LARGE SCALE GENOMIC DNA]</scope>
</reference>
<dbReference type="Pfam" id="PF00008">
    <property type="entry name" value="EGF"/>
    <property type="match status" value="3"/>
</dbReference>
<keyword evidence="5" id="KW-0325">Glycoprotein</keyword>
<evidence type="ECO:0000256" key="2">
    <source>
        <dbReference type="ARBA" id="ARBA00022729"/>
    </source>
</evidence>
<comment type="caution">
    <text evidence="6">Lacks conserved residue(s) required for the propagation of feature annotation.</text>
</comment>
<organism evidence="10 11">
    <name type="scientific">Tetradesmus obliquus</name>
    <name type="common">Green alga</name>
    <name type="synonym">Acutodesmus obliquus</name>
    <dbReference type="NCBI Taxonomy" id="3088"/>
    <lineage>
        <taxon>Eukaryota</taxon>
        <taxon>Viridiplantae</taxon>
        <taxon>Chlorophyta</taxon>
        <taxon>core chlorophytes</taxon>
        <taxon>Chlorophyceae</taxon>
        <taxon>CS clade</taxon>
        <taxon>Sphaeropleales</taxon>
        <taxon>Scenedesmaceae</taxon>
        <taxon>Tetradesmus</taxon>
    </lineage>
</organism>
<dbReference type="PROSITE" id="PS01186">
    <property type="entry name" value="EGF_2"/>
    <property type="match status" value="5"/>
</dbReference>
<feature type="domain" description="EGF-like" evidence="9">
    <location>
        <begin position="475"/>
        <end position="518"/>
    </location>
</feature>
<keyword evidence="1 6" id="KW-0245">EGF-like domain</keyword>
<keyword evidence="3" id="KW-0677">Repeat</keyword>
<dbReference type="SMART" id="SM00179">
    <property type="entry name" value="EGF_CA"/>
    <property type="match status" value="7"/>
</dbReference>
<feature type="domain" description="EGF-like" evidence="9">
    <location>
        <begin position="567"/>
        <end position="608"/>
    </location>
</feature>
<feature type="disulfide bond" evidence="6">
    <location>
        <begin position="936"/>
        <end position="945"/>
    </location>
</feature>
<gene>
    <name evidence="10" type="ORF">BQ4739_LOCUS8311</name>
</gene>
<feature type="disulfide bond" evidence="6">
    <location>
        <begin position="720"/>
        <end position="737"/>
    </location>
</feature>
<feature type="disulfide bond" evidence="6">
    <location>
        <begin position="894"/>
        <end position="903"/>
    </location>
</feature>
<feature type="domain" description="EGF-like" evidence="9">
    <location>
        <begin position="617"/>
        <end position="657"/>
    </location>
</feature>
<dbReference type="InterPro" id="IPR051830">
    <property type="entry name" value="NOTCH_homolog"/>
</dbReference>
<accession>A0A383VSV0</accession>
<dbReference type="CDD" id="cd00054">
    <property type="entry name" value="EGF_CA"/>
    <property type="match status" value="2"/>
</dbReference>
<keyword evidence="11" id="KW-1185">Reference proteome</keyword>
<dbReference type="STRING" id="3088.A0A383VSV0"/>
<evidence type="ECO:0000313" key="11">
    <source>
        <dbReference type="Proteomes" id="UP000256970"/>
    </source>
</evidence>
<name>A0A383VSV0_TETOB</name>
<dbReference type="EMBL" id="FNXT01000827">
    <property type="protein sequence ID" value="SZX67980.1"/>
    <property type="molecule type" value="Genomic_DNA"/>
</dbReference>
<evidence type="ECO:0000256" key="4">
    <source>
        <dbReference type="ARBA" id="ARBA00023157"/>
    </source>
</evidence>